<reference evidence="2" key="1">
    <citation type="journal article" date="2021" name="Mol. Ecol. Resour.">
        <title>Phylogenomic analyses of the genus Drosophila reveals genomic signals of climate adaptation.</title>
        <authorList>
            <person name="Li F."/>
            <person name="Rane R.V."/>
            <person name="Luria V."/>
            <person name="Xiong Z."/>
            <person name="Chen J."/>
            <person name="Li Z."/>
            <person name="Catullo R.A."/>
            <person name="Griffin P.C."/>
            <person name="Schiffer M."/>
            <person name="Pearce S."/>
            <person name="Lee S.F."/>
            <person name="McElroy K."/>
            <person name="Stocker A."/>
            <person name="Shirriffs J."/>
            <person name="Cockerell F."/>
            <person name="Coppin C."/>
            <person name="Sgro C.M."/>
            <person name="Karger A."/>
            <person name="Cain J.W."/>
            <person name="Weber J.A."/>
            <person name="Santpere G."/>
            <person name="Kirschner M.W."/>
            <person name="Hoffmann A.A."/>
            <person name="Oakeshott J.G."/>
            <person name="Zhang G."/>
        </authorList>
    </citation>
    <scope>NUCLEOTIDE SEQUENCE</scope>
    <source>
        <strain evidence="2">BGI-SZ-2011g</strain>
    </source>
</reference>
<name>A0AAD4PGW7_9MUSC</name>
<evidence type="ECO:0000256" key="1">
    <source>
        <dbReference type="SAM" id="SignalP"/>
    </source>
</evidence>
<dbReference type="Proteomes" id="UP001200034">
    <property type="component" value="Unassembled WGS sequence"/>
</dbReference>
<dbReference type="SMART" id="SM00697">
    <property type="entry name" value="DM8"/>
    <property type="match status" value="1"/>
</dbReference>
<gene>
    <name evidence="2" type="ORF">KR093_006658</name>
</gene>
<dbReference type="PANTHER" id="PTHR20898">
    <property type="entry name" value="DAEDALUS ON 3-RELATED-RELATED"/>
    <property type="match status" value="1"/>
</dbReference>
<keyword evidence="3" id="KW-1185">Reference proteome</keyword>
<organism evidence="2 3">
    <name type="scientific">Drosophila rubida</name>
    <dbReference type="NCBI Taxonomy" id="30044"/>
    <lineage>
        <taxon>Eukaryota</taxon>
        <taxon>Metazoa</taxon>
        <taxon>Ecdysozoa</taxon>
        <taxon>Arthropoda</taxon>
        <taxon>Hexapoda</taxon>
        <taxon>Insecta</taxon>
        <taxon>Pterygota</taxon>
        <taxon>Neoptera</taxon>
        <taxon>Endopterygota</taxon>
        <taxon>Diptera</taxon>
        <taxon>Brachycera</taxon>
        <taxon>Muscomorpha</taxon>
        <taxon>Ephydroidea</taxon>
        <taxon>Drosophilidae</taxon>
        <taxon>Drosophila</taxon>
    </lineage>
</organism>
<proteinExistence type="predicted"/>
<feature type="chain" id="PRO_5042240591" evidence="1">
    <location>
        <begin position="22"/>
        <end position="195"/>
    </location>
</feature>
<accession>A0AAD4PGW7</accession>
<dbReference type="PANTHER" id="PTHR20898:SF0">
    <property type="entry name" value="DAEDALUS ON 3-RELATED"/>
    <property type="match status" value="1"/>
</dbReference>
<dbReference type="Pfam" id="PF06477">
    <property type="entry name" value="DUF1091"/>
    <property type="match status" value="1"/>
</dbReference>
<feature type="non-terminal residue" evidence="2">
    <location>
        <position position="1"/>
    </location>
</feature>
<feature type="signal peptide" evidence="1">
    <location>
        <begin position="1"/>
        <end position="21"/>
    </location>
</feature>
<evidence type="ECO:0000313" key="2">
    <source>
        <dbReference type="EMBL" id="KAH8355140.1"/>
    </source>
</evidence>
<protein>
    <submittedName>
        <fullName evidence="2">Uncharacterized protein</fullName>
    </submittedName>
</protein>
<comment type="caution">
    <text evidence="2">The sequence shown here is derived from an EMBL/GenBank/DDBJ whole genome shotgun (WGS) entry which is preliminary data.</text>
</comment>
<dbReference type="InterPro" id="IPR010512">
    <property type="entry name" value="DUF1091"/>
</dbReference>
<dbReference type="EMBL" id="JAJJHW010003889">
    <property type="protein sequence ID" value="KAH8355140.1"/>
    <property type="molecule type" value="Genomic_DNA"/>
</dbReference>
<keyword evidence="1" id="KW-0732">Signal</keyword>
<evidence type="ECO:0000313" key="3">
    <source>
        <dbReference type="Proteomes" id="UP001200034"/>
    </source>
</evidence>
<dbReference type="AlphaFoldDB" id="A0AAD4PGW7"/>
<sequence length="195" mass="22456">VTCTMWALLVILLVSSGGLLARKSRFTNLKCAVLDPSYCSYDICYLKVLGREIVGINILAKLLKGPFHNAKVNLSLWRKFSGFRPFMFNVTFDFCKYMSQSTTNLSFQKIILDALATRSNLNHSCPYEVSEMIHAEFQTLINTFQREIIVQDLVFSKEFIKYLPLPSGEYQVRLMAATDNDWKTEVDITMFIDEY</sequence>
<feature type="non-terminal residue" evidence="2">
    <location>
        <position position="195"/>
    </location>
</feature>